<proteinExistence type="predicted"/>
<evidence type="ECO:0000313" key="2">
    <source>
        <dbReference type="EMBL" id="ODS34385.1"/>
    </source>
</evidence>
<keyword evidence="1" id="KW-0812">Transmembrane</keyword>
<sequence length="578" mass="63519">MKENNDHLLFTRLPWQIFSLNRERLISRNKIASHNIPFSCFMFQRGINSASVSHAPLLHEGSTLAHYPMNPIKGRLTESIANRTVSDGFLSGTGKWIPGSPARIGNTGIDGLYFHTDRTGNIRDVLVTEAKYDTSRLSTTTTGRQMGAKWTSERLYRTSRMYSNLKEEISRKSVSRYFKSKGKNTIKVPLRNGNVAEVWRTNDGLAFFSNDKNVSVVEIELQSRRVSQGLKLRAEGKIPYRSRIIRYKSVGKQHQISITSLDAKTGMKNKVEKIEGRYKDLPDKFRKMLHSEFEKVFCKMGKSRLDARKLADSACKDPKFLKSMRRDARWTWKAGLDRQAGVVAIKAGCAAFIFDISLRYIVTKNIYLKQSANIGALGTLSTFVGRYADTQVDTLLCTTRIGQNILKRIPLRAVAGTPIPKLIGNVAGGIAASAVFAYGLYLLGYSDLKTANRTMFASGVGISGGVTVSYGTVSLVAIFGTASTGTPIASLSGVAATSATYAWIGGGSLLSGGGGIILGIGVLSGGGIFVATGITVGLHYYFRKLDERKHRAMLKGQLNIIANRIKRGEQLEWTKKTG</sequence>
<dbReference type="EMBL" id="MAYW01000008">
    <property type="protein sequence ID" value="ODS34385.1"/>
    <property type="molecule type" value="Genomic_DNA"/>
</dbReference>
<protein>
    <submittedName>
        <fullName evidence="2">Uncharacterized protein</fullName>
    </submittedName>
</protein>
<gene>
    <name evidence="2" type="ORF">SCARUB_00516</name>
</gene>
<keyword evidence="1" id="KW-0472">Membrane</keyword>
<dbReference type="Proteomes" id="UP000094056">
    <property type="component" value="Unassembled WGS sequence"/>
</dbReference>
<keyword evidence="1" id="KW-1133">Transmembrane helix</keyword>
<feature type="transmembrane region" description="Helical" evidence="1">
    <location>
        <begin position="422"/>
        <end position="443"/>
    </location>
</feature>
<name>A0A1E3XFI8_9BACT</name>
<feature type="transmembrane region" description="Helical" evidence="1">
    <location>
        <begin position="516"/>
        <end position="542"/>
    </location>
</feature>
<accession>A0A1E3XFI8</accession>
<feature type="transmembrane region" description="Helical" evidence="1">
    <location>
        <begin position="455"/>
        <end position="479"/>
    </location>
</feature>
<reference evidence="2 3" key="1">
    <citation type="submission" date="2016-07" db="EMBL/GenBank/DDBJ databases">
        <title>Draft genome of Scalindua rubra, obtained from a brine-seawater interface in the Red Sea, sheds light on salt adaptation in anammox bacteria.</title>
        <authorList>
            <person name="Speth D.R."/>
            <person name="Lagkouvardos I."/>
            <person name="Wang Y."/>
            <person name="Qian P.-Y."/>
            <person name="Dutilh B.E."/>
            <person name="Jetten M.S."/>
        </authorList>
    </citation>
    <scope>NUCLEOTIDE SEQUENCE [LARGE SCALE GENOMIC DNA]</scope>
    <source>
        <strain evidence="2">BSI-1</strain>
    </source>
</reference>
<dbReference type="CDD" id="cd20734">
    <property type="entry name" value="PoNe_RHS-like"/>
    <property type="match status" value="1"/>
</dbReference>
<feature type="transmembrane region" description="Helical" evidence="1">
    <location>
        <begin position="486"/>
        <end position="504"/>
    </location>
</feature>
<evidence type="ECO:0000256" key="1">
    <source>
        <dbReference type="SAM" id="Phobius"/>
    </source>
</evidence>
<evidence type="ECO:0000313" key="3">
    <source>
        <dbReference type="Proteomes" id="UP000094056"/>
    </source>
</evidence>
<comment type="caution">
    <text evidence="2">The sequence shown here is derived from an EMBL/GenBank/DDBJ whole genome shotgun (WGS) entry which is preliminary data.</text>
</comment>
<organism evidence="2 3">
    <name type="scientific">Candidatus Scalindua rubra</name>
    <dbReference type="NCBI Taxonomy" id="1872076"/>
    <lineage>
        <taxon>Bacteria</taxon>
        <taxon>Pseudomonadati</taxon>
        <taxon>Planctomycetota</taxon>
        <taxon>Candidatus Brocadiia</taxon>
        <taxon>Candidatus Brocadiales</taxon>
        <taxon>Candidatus Scalinduaceae</taxon>
        <taxon>Candidatus Scalindua</taxon>
    </lineage>
</organism>
<dbReference type="AlphaFoldDB" id="A0A1E3XFI8"/>